<protein>
    <submittedName>
        <fullName evidence="1">Uncharacterized protein</fullName>
    </submittedName>
</protein>
<proteinExistence type="predicted"/>
<dbReference type="Proteomes" id="UP000696573">
    <property type="component" value="Unassembled WGS sequence"/>
</dbReference>
<comment type="caution">
    <text evidence="1">The sequence shown here is derived from an EMBL/GenBank/DDBJ whole genome shotgun (WGS) entry which is preliminary data.</text>
</comment>
<gene>
    <name evidence="1" type="ORF">CRHIZ90672A_00004154</name>
</gene>
<dbReference type="AlphaFoldDB" id="A0A9N9YLB8"/>
<organism evidence="1 2">
    <name type="scientific">Clonostachys rhizophaga</name>
    <dbReference type="NCBI Taxonomy" id="160324"/>
    <lineage>
        <taxon>Eukaryota</taxon>
        <taxon>Fungi</taxon>
        <taxon>Dikarya</taxon>
        <taxon>Ascomycota</taxon>
        <taxon>Pezizomycotina</taxon>
        <taxon>Sordariomycetes</taxon>
        <taxon>Hypocreomycetidae</taxon>
        <taxon>Hypocreales</taxon>
        <taxon>Bionectriaceae</taxon>
        <taxon>Clonostachys</taxon>
    </lineage>
</organism>
<dbReference type="EMBL" id="CABFNQ020000676">
    <property type="protein sequence ID" value="CAH0022345.1"/>
    <property type="molecule type" value="Genomic_DNA"/>
</dbReference>
<accession>A0A9N9YLB8</accession>
<name>A0A9N9YLB8_9HYPO</name>
<keyword evidence="2" id="KW-1185">Reference proteome</keyword>
<evidence type="ECO:0000313" key="1">
    <source>
        <dbReference type="EMBL" id="CAH0022345.1"/>
    </source>
</evidence>
<reference evidence="1" key="1">
    <citation type="submission" date="2021-10" db="EMBL/GenBank/DDBJ databases">
        <authorList>
            <person name="Piombo E."/>
        </authorList>
    </citation>
    <scope>NUCLEOTIDE SEQUENCE</scope>
</reference>
<evidence type="ECO:0000313" key="2">
    <source>
        <dbReference type="Proteomes" id="UP000696573"/>
    </source>
</evidence>
<sequence length="103" mass="12318">MTRREYPFPIMIGGKFYEILEEHQDDNNGESNQESLRDIKLVAVFGGQMTKPRKFRGKFRIYIWPVIETSPGFWVRASYMSTVIFQDMWNILPRKKWELITIV</sequence>